<gene>
    <name evidence="21" type="ORF">DPMN_086651</name>
</gene>
<comment type="similarity">
    <text evidence="5 20">Belongs to the TAM41 family.</text>
</comment>
<keyword evidence="9 20" id="KW-0808">Transferase</keyword>
<dbReference type="PIRSF" id="PIRSF028840">
    <property type="entry name" value="Mmp37"/>
    <property type="match status" value="1"/>
</dbReference>
<evidence type="ECO:0000256" key="2">
    <source>
        <dbReference type="ARBA" id="ARBA00004443"/>
    </source>
</evidence>
<evidence type="ECO:0000256" key="15">
    <source>
        <dbReference type="ARBA" id="ARBA00023136"/>
    </source>
</evidence>
<evidence type="ECO:0000256" key="16">
    <source>
        <dbReference type="ARBA" id="ARBA00023209"/>
    </source>
</evidence>
<dbReference type="InterPro" id="IPR015222">
    <property type="entry name" value="Tam41"/>
</dbReference>
<evidence type="ECO:0000256" key="19">
    <source>
        <dbReference type="ARBA" id="ARBA00031502"/>
    </source>
</evidence>
<dbReference type="EMBL" id="JAIWYP010000003">
    <property type="protein sequence ID" value="KAH3844393.1"/>
    <property type="molecule type" value="Genomic_DNA"/>
</dbReference>
<comment type="catalytic activity">
    <reaction evidence="20">
        <text>a 1,2-diacyl-sn-glycero-3-phosphate + CTP + H(+) = a CDP-1,2-diacyl-sn-glycerol + diphosphate</text>
        <dbReference type="Rhea" id="RHEA:16229"/>
        <dbReference type="ChEBI" id="CHEBI:15378"/>
        <dbReference type="ChEBI" id="CHEBI:33019"/>
        <dbReference type="ChEBI" id="CHEBI:37563"/>
        <dbReference type="ChEBI" id="CHEBI:58332"/>
        <dbReference type="ChEBI" id="CHEBI:58608"/>
        <dbReference type="EC" id="2.7.7.41"/>
    </reaction>
</comment>
<evidence type="ECO:0000256" key="9">
    <source>
        <dbReference type="ARBA" id="ARBA00022679"/>
    </source>
</evidence>
<keyword evidence="22" id="KW-1185">Reference proteome</keyword>
<comment type="cofactor">
    <cofactor evidence="1 20">
        <name>Mg(2+)</name>
        <dbReference type="ChEBI" id="CHEBI:18420"/>
    </cofactor>
</comment>
<comment type="subcellular location">
    <subcellularLocation>
        <location evidence="2 20">Mitochondrion inner membrane</location>
        <topology evidence="2 20">Peripheral membrane protein</topology>
        <orientation evidence="2 20">Matrix side</orientation>
    </subcellularLocation>
</comment>
<proteinExistence type="inferred from homology"/>
<comment type="function">
    <text evidence="20">Catalyzes the conversion of phosphatidic acid (PA) to CDP-diacylglycerol (CDP-DAG), an essential intermediate in the synthesis of phosphatidylglycerol, cardiolipin and phosphatidylinositol.</text>
</comment>
<comment type="pathway">
    <text evidence="3 20">Phospholipid metabolism; CDP-diacylglycerol biosynthesis; CDP-diacylglycerol from sn-glycerol 3-phosphate: step 3/3.</text>
</comment>
<evidence type="ECO:0000256" key="10">
    <source>
        <dbReference type="ARBA" id="ARBA00022695"/>
    </source>
</evidence>
<reference evidence="21" key="2">
    <citation type="submission" date="2020-11" db="EMBL/GenBank/DDBJ databases">
        <authorList>
            <person name="McCartney M.A."/>
            <person name="Auch B."/>
            <person name="Kono T."/>
            <person name="Mallez S."/>
            <person name="Becker A."/>
            <person name="Gohl D.M."/>
            <person name="Silverstein K.A.T."/>
            <person name="Koren S."/>
            <person name="Bechman K.B."/>
            <person name="Herman A."/>
            <person name="Abrahante J.E."/>
            <person name="Garbe J."/>
        </authorList>
    </citation>
    <scope>NUCLEOTIDE SEQUENCE</scope>
    <source>
        <strain evidence="21">Duluth1</strain>
        <tissue evidence="21">Whole animal</tissue>
    </source>
</reference>
<keyword evidence="13 20" id="KW-0443">Lipid metabolism</keyword>
<evidence type="ECO:0000256" key="12">
    <source>
        <dbReference type="ARBA" id="ARBA00022842"/>
    </source>
</evidence>
<keyword evidence="10 20" id="KW-0548">Nucleotidyltransferase</keyword>
<dbReference type="EC" id="2.7.7.41" evidence="6 20"/>
<dbReference type="Proteomes" id="UP000828390">
    <property type="component" value="Unassembled WGS sequence"/>
</dbReference>
<evidence type="ECO:0000256" key="4">
    <source>
        <dbReference type="ARBA" id="ARBA00005189"/>
    </source>
</evidence>
<evidence type="ECO:0000256" key="3">
    <source>
        <dbReference type="ARBA" id="ARBA00005119"/>
    </source>
</evidence>
<evidence type="ECO:0000256" key="11">
    <source>
        <dbReference type="ARBA" id="ARBA00022792"/>
    </source>
</evidence>
<organism evidence="21 22">
    <name type="scientific">Dreissena polymorpha</name>
    <name type="common">Zebra mussel</name>
    <name type="synonym">Mytilus polymorpha</name>
    <dbReference type="NCBI Taxonomy" id="45954"/>
    <lineage>
        <taxon>Eukaryota</taxon>
        <taxon>Metazoa</taxon>
        <taxon>Spiralia</taxon>
        <taxon>Lophotrochozoa</taxon>
        <taxon>Mollusca</taxon>
        <taxon>Bivalvia</taxon>
        <taxon>Autobranchia</taxon>
        <taxon>Heteroconchia</taxon>
        <taxon>Euheterodonta</taxon>
        <taxon>Imparidentia</taxon>
        <taxon>Neoheterodontei</taxon>
        <taxon>Myida</taxon>
        <taxon>Dreissenoidea</taxon>
        <taxon>Dreissenidae</taxon>
        <taxon>Dreissena</taxon>
    </lineage>
</organism>
<reference evidence="21" key="1">
    <citation type="journal article" date="2019" name="bioRxiv">
        <title>The Genome of the Zebra Mussel, Dreissena polymorpha: A Resource for Invasive Species Research.</title>
        <authorList>
            <person name="McCartney M.A."/>
            <person name="Auch B."/>
            <person name="Kono T."/>
            <person name="Mallez S."/>
            <person name="Zhang Y."/>
            <person name="Obille A."/>
            <person name="Becker A."/>
            <person name="Abrahante J.E."/>
            <person name="Garbe J."/>
            <person name="Badalamenti J.P."/>
            <person name="Herman A."/>
            <person name="Mangelson H."/>
            <person name="Liachko I."/>
            <person name="Sullivan S."/>
            <person name="Sone E.D."/>
            <person name="Koren S."/>
            <person name="Silverstein K.A.T."/>
            <person name="Beckman K.B."/>
            <person name="Gohl D.M."/>
        </authorList>
    </citation>
    <scope>NUCLEOTIDE SEQUENCE</scope>
    <source>
        <strain evidence="21">Duluth1</strain>
        <tissue evidence="21">Whole animal</tissue>
    </source>
</reference>
<evidence type="ECO:0000256" key="13">
    <source>
        <dbReference type="ARBA" id="ARBA00023098"/>
    </source>
</evidence>
<evidence type="ECO:0000256" key="18">
    <source>
        <dbReference type="ARBA" id="ARBA00029893"/>
    </source>
</evidence>
<evidence type="ECO:0000256" key="8">
    <source>
        <dbReference type="ARBA" id="ARBA00022516"/>
    </source>
</evidence>
<dbReference type="Pfam" id="PF09139">
    <property type="entry name" value="Tam41_Mmp37"/>
    <property type="match status" value="1"/>
</dbReference>
<keyword evidence="17 20" id="KW-1208">Phospholipid metabolism</keyword>
<name>A0A9D4QVE1_DREPO</name>
<sequence length="309" mass="35193">MAFAYGSGVFQQAGGDMSKNMLDFILVVDNALQWHSENLAMNNHHYSFLRRFGPQAISNIQSKYGAGVYFNTLVPFENRLIKYGVIETRTLIEDLVNWNTLYVSGRLHKPVKVVKKPNLAELISALNTNLCSALHVAALLLPEKFSEEDLYTMITGLSYSGDFRMTFGEDKGKVGKIVKPNLQHFKELYHPVIENHKYINLDDRTGKYVHLHNEITRFYNLNLSPRCVKEGLRHHQNNPNMYPDTEEVIRKLAKDLNIDEYVAKSVAAIVNSSSWSQSVKNIPTAGFIKSVRYSFSKVKKMIKGKKVFG</sequence>
<protein>
    <recommendedName>
        <fullName evidence="7 20">Phosphatidate cytidylyltransferase, mitochondrial</fullName>
        <ecNumber evidence="6 20">2.7.7.41</ecNumber>
    </recommendedName>
    <alternativeName>
        <fullName evidence="18 20">CDP-diacylglycerol synthase</fullName>
    </alternativeName>
    <alternativeName>
        <fullName evidence="19 20">Mitochondrial translocator assembly and maintenance protein 41 homolog</fullName>
    </alternativeName>
</protein>
<evidence type="ECO:0000256" key="20">
    <source>
        <dbReference type="PIRNR" id="PIRNR028840"/>
    </source>
</evidence>
<evidence type="ECO:0000256" key="7">
    <source>
        <dbReference type="ARBA" id="ARBA00018337"/>
    </source>
</evidence>
<dbReference type="GO" id="GO:0005743">
    <property type="term" value="C:mitochondrial inner membrane"/>
    <property type="evidence" value="ECO:0007669"/>
    <property type="project" value="UniProtKB-SubCell"/>
</dbReference>
<dbReference type="GO" id="GO:0032049">
    <property type="term" value="P:cardiolipin biosynthetic process"/>
    <property type="evidence" value="ECO:0007669"/>
    <property type="project" value="UniProtKB-UniRule"/>
</dbReference>
<keyword evidence="11 20" id="KW-0999">Mitochondrion inner membrane</keyword>
<evidence type="ECO:0000256" key="17">
    <source>
        <dbReference type="ARBA" id="ARBA00023264"/>
    </source>
</evidence>
<dbReference type="GO" id="GO:0016024">
    <property type="term" value="P:CDP-diacylglycerol biosynthetic process"/>
    <property type="evidence" value="ECO:0007669"/>
    <property type="project" value="UniProtKB-UniRule"/>
</dbReference>
<dbReference type="PANTHER" id="PTHR13619">
    <property type="entry name" value="PHOSPHATIDATE CYTIDYLYLTRANSFERASE, MITOCHONDRIAL"/>
    <property type="match status" value="1"/>
</dbReference>
<dbReference type="GO" id="GO:0004605">
    <property type="term" value="F:phosphatidate cytidylyltransferase activity"/>
    <property type="evidence" value="ECO:0007669"/>
    <property type="project" value="UniProtKB-UniRule"/>
</dbReference>
<keyword evidence="12 20" id="KW-0460">Magnesium</keyword>
<accession>A0A9D4QVE1</accession>
<dbReference type="PANTHER" id="PTHR13619:SF0">
    <property type="entry name" value="PHOSPHATIDATE CYTIDYLYLTRANSFERASE, MITOCHONDRIAL"/>
    <property type="match status" value="1"/>
</dbReference>
<comment type="caution">
    <text evidence="21">The sequence shown here is derived from an EMBL/GenBank/DDBJ whole genome shotgun (WGS) entry which is preliminary data.</text>
</comment>
<evidence type="ECO:0000256" key="6">
    <source>
        <dbReference type="ARBA" id="ARBA00012487"/>
    </source>
</evidence>
<comment type="pathway">
    <text evidence="4">Lipid metabolism.</text>
</comment>
<dbReference type="AlphaFoldDB" id="A0A9D4QVE1"/>
<keyword evidence="16 20" id="KW-0594">Phospholipid biosynthesis</keyword>
<keyword evidence="8 20" id="KW-0444">Lipid biosynthesis</keyword>
<evidence type="ECO:0000313" key="21">
    <source>
        <dbReference type="EMBL" id="KAH3844393.1"/>
    </source>
</evidence>
<evidence type="ECO:0000256" key="14">
    <source>
        <dbReference type="ARBA" id="ARBA00023128"/>
    </source>
</evidence>
<evidence type="ECO:0000313" key="22">
    <source>
        <dbReference type="Proteomes" id="UP000828390"/>
    </source>
</evidence>
<evidence type="ECO:0000256" key="5">
    <source>
        <dbReference type="ARBA" id="ARBA00005458"/>
    </source>
</evidence>
<evidence type="ECO:0000256" key="1">
    <source>
        <dbReference type="ARBA" id="ARBA00001946"/>
    </source>
</evidence>
<keyword evidence="14 20" id="KW-0496">Mitochondrion</keyword>
<keyword evidence="15 20" id="KW-0472">Membrane</keyword>